<dbReference type="GO" id="GO:0004371">
    <property type="term" value="F:glycerone kinase activity"/>
    <property type="evidence" value="ECO:0007669"/>
    <property type="project" value="InterPro"/>
</dbReference>
<evidence type="ECO:0000313" key="2">
    <source>
        <dbReference type="EMBL" id="HIU09643.1"/>
    </source>
</evidence>
<dbReference type="Pfam" id="PF13684">
    <property type="entry name" value="FakA-like_C"/>
    <property type="match status" value="1"/>
</dbReference>
<reference evidence="2" key="2">
    <citation type="journal article" date="2021" name="PeerJ">
        <title>Extensive microbial diversity within the chicken gut microbiome revealed by metagenomics and culture.</title>
        <authorList>
            <person name="Gilroy R."/>
            <person name="Ravi A."/>
            <person name="Getino M."/>
            <person name="Pursley I."/>
            <person name="Horton D.L."/>
            <person name="Alikhan N.F."/>
            <person name="Baker D."/>
            <person name="Gharbi K."/>
            <person name="Hall N."/>
            <person name="Watson M."/>
            <person name="Adriaenssens E.M."/>
            <person name="Foster-Nyarko E."/>
            <person name="Jarju S."/>
            <person name="Secka A."/>
            <person name="Antonio M."/>
            <person name="Oren A."/>
            <person name="Chaudhuri R.R."/>
            <person name="La Ragione R."/>
            <person name="Hildebrand F."/>
            <person name="Pallen M.J."/>
        </authorList>
    </citation>
    <scope>NUCLEOTIDE SEQUENCE</scope>
    <source>
        <strain evidence="2">2830</strain>
    </source>
</reference>
<sequence length="552" mass="58295">MSRVLEVKDFAAFFIGGAANLIANKEKINALNVFPVPDGDTGTNMGLTMTSAVKNVPAAKTVTKVAEALAHGALLGARGNSGVILSQILRGFSQGLEGAETVTSRDFARAMQKGVELAYKSVMRPVEGTILTVARKMAEAADKAVAVDAEMTVDALLELMLSAGYKALANTPNQLPPLKQAGVVDSGASGLIAIFEGGLRAVRGEEFEMELPVSGKVDFTENAAEDDKANLVNHYCTEFFIHGHDIDVDAYRAKMQGMGESQVIVGNDEVVKTHIHTSDPGAVLSYALTIGSLHDLKIDNMKDQHRETIFTEEEKTSVIEQAAQAAEPPAAEDLPLCGVVAVSCGAGLDQIFTEMGVDALVNGGQSMNPSAEDILAAINSSPAQEVVVLPNNGNIVMAANQAADLAVKPVVVVPCKFITQGIEAMMDFDPEVSAAENAKAMTEAFASVKNAQITYAVRDSGADGQDIHEGDILGILDGTIEVVQPTVNEAVQAVLPLMFDDDTSLITLLYGEGVSEDDAAELSAEIAVRYPDYEIETQLGGQAVYYYLIAVE</sequence>
<dbReference type="Gene3D" id="1.25.40.340">
    <property type="match status" value="1"/>
</dbReference>
<dbReference type="InterPro" id="IPR019986">
    <property type="entry name" value="YloV-like"/>
</dbReference>
<dbReference type="EMBL" id="DVMH01000001">
    <property type="protein sequence ID" value="HIU09643.1"/>
    <property type="molecule type" value="Genomic_DNA"/>
</dbReference>
<dbReference type="InterPro" id="IPR050270">
    <property type="entry name" value="DegV_domain_contain"/>
</dbReference>
<proteinExistence type="predicted"/>
<name>A0A9D1KXV8_9FIRM</name>
<dbReference type="Proteomes" id="UP000824124">
    <property type="component" value="Unassembled WGS sequence"/>
</dbReference>
<dbReference type="InterPro" id="IPR004007">
    <property type="entry name" value="DhaL_dom"/>
</dbReference>
<dbReference type="InterPro" id="IPR033470">
    <property type="entry name" value="FakA-like_C"/>
</dbReference>
<dbReference type="Pfam" id="PF21645">
    <property type="entry name" value="FakA-like_M"/>
    <property type="match status" value="1"/>
</dbReference>
<organism evidence="2 3">
    <name type="scientific">Candidatus Avidehalobacter gallistercoris</name>
    <dbReference type="NCBI Taxonomy" id="2840694"/>
    <lineage>
        <taxon>Bacteria</taxon>
        <taxon>Bacillati</taxon>
        <taxon>Bacillota</taxon>
        <taxon>Clostridia</taxon>
        <taxon>Eubacteriales</taxon>
        <taxon>Peptococcaceae</taxon>
        <taxon>Peptococcaceae incertae sedis</taxon>
        <taxon>Candidatus Avidehalobacter</taxon>
    </lineage>
</organism>
<dbReference type="NCBIfam" id="TIGR03599">
    <property type="entry name" value="YloV"/>
    <property type="match status" value="1"/>
</dbReference>
<feature type="domain" description="DhaL" evidence="1">
    <location>
        <begin position="8"/>
        <end position="200"/>
    </location>
</feature>
<gene>
    <name evidence="2" type="ORF">IAB00_00085</name>
</gene>
<dbReference type="SMART" id="SM01121">
    <property type="entry name" value="Dak1_2"/>
    <property type="match status" value="1"/>
</dbReference>
<dbReference type="InterPro" id="IPR048394">
    <property type="entry name" value="FakA-like_M"/>
</dbReference>
<accession>A0A9D1KXV8</accession>
<reference evidence="2" key="1">
    <citation type="submission" date="2020-10" db="EMBL/GenBank/DDBJ databases">
        <authorList>
            <person name="Gilroy R."/>
        </authorList>
    </citation>
    <scope>NUCLEOTIDE SEQUENCE</scope>
    <source>
        <strain evidence="2">2830</strain>
    </source>
</reference>
<dbReference type="InterPro" id="IPR036117">
    <property type="entry name" value="DhaL_dom_sf"/>
</dbReference>
<dbReference type="PROSITE" id="PS51480">
    <property type="entry name" value="DHAL"/>
    <property type="match status" value="1"/>
</dbReference>
<dbReference type="SUPFAM" id="SSF101473">
    <property type="entry name" value="DhaL-like"/>
    <property type="match status" value="1"/>
</dbReference>
<dbReference type="PANTHER" id="PTHR33434">
    <property type="entry name" value="DEGV DOMAIN-CONTAINING PROTEIN DR_1986-RELATED"/>
    <property type="match status" value="1"/>
</dbReference>
<dbReference type="Pfam" id="PF02734">
    <property type="entry name" value="Dak2"/>
    <property type="match status" value="1"/>
</dbReference>
<dbReference type="SMART" id="SM01120">
    <property type="entry name" value="Dak2"/>
    <property type="match status" value="1"/>
</dbReference>
<protein>
    <submittedName>
        <fullName evidence="2">DAK2 domain-containing protein</fullName>
    </submittedName>
</protein>
<comment type="caution">
    <text evidence="2">The sequence shown here is derived from an EMBL/GenBank/DDBJ whole genome shotgun (WGS) entry which is preliminary data.</text>
</comment>
<dbReference type="PANTHER" id="PTHR33434:SF4">
    <property type="entry name" value="PHOSPHATASE PROTEIN"/>
    <property type="match status" value="1"/>
</dbReference>
<evidence type="ECO:0000259" key="1">
    <source>
        <dbReference type="PROSITE" id="PS51480"/>
    </source>
</evidence>
<dbReference type="GO" id="GO:0006071">
    <property type="term" value="P:glycerol metabolic process"/>
    <property type="evidence" value="ECO:0007669"/>
    <property type="project" value="InterPro"/>
</dbReference>
<dbReference type="AlphaFoldDB" id="A0A9D1KXV8"/>
<evidence type="ECO:0000313" key="3">
    <source>
        <dbReference type="Proteomes" id="UP000824124"/>
    </source>
</evidence>